<keyword evidence="2" id="KW-0418">Kinase</keyword>
<gene>
    <name evidence="2" type="ORF">AURDEDRAFT_74781</name>
</gene>
<dbReference type="OrthoDB" id="346907at2759"/>
<evidence type="ECO:0000259" key="1">
    <source>
        <dbReference type="PROSITE" id="PS50011"/>
    </source>
</evidence>
<dbReference type="PIRSF" id="PIRSF000654">
    <property type="entry name" value="Integrin-linked_kinase"/>
    <property type="match status" value="1"/>
</dbReference>
<dbReference type="PANTHER" id="PTHR44329">
    <property type="entry name" value="SERINE/THREONINE-PROTEIN KINASE TNNI3K-RELATED"/>
    <property type="match status" value="1"/>
</dbReference>
<keyword evidence="3" id="KW-1185">Reference proteome</keyword>
<dbReference type="GO" id="GO:0005524">
    <property type="term" value="F:ATP binding"/>
    <property type="evidence" value="ECO:0007669"/>
    <property type="project" value="InterPro"/>
</dbReference>
<dbReference type="InterPro" id="IPR011009">
    <property type="entry name" value="Kinase-like_dom_sf"/>
</dbReference>
<reference evidence="3" key="1">
    <citation type="journal article" date="2012" name="Science">
        <title>The Paleozoic origin of enzymatic lignin decomposition reconstructed from 31 fungal genomes.</title>
        <authorList>
            <person name="Floudas D."/>
            <person name="Binder M."/>
            <person name="Riley R."/>
            <person name="Barry K."/>
            <person name="Blanchette R.A."/>
            <person name="Henrissat B."/>
            <person name="Martinez A.T."/>
            <person name="Otillar R."/>
            <person name="Spatafora J.W."/>
            <person name="Yadav J.S."/>
            <person name="Aerts A."/>
            <person name="Benoit I."/>
            <person name="Boyd A."/>
            <person name="Carlson A."/>
            <person name="Copeland A."/>
            <person name="Coutinho P.M."/>
            <person name="de Vries R.P."/>
            <person name="Ferreira P."/>
            <person name="Findley K."/>
            <person name="Foster B."/>
            <person name="Gaskell J."/>
            <person name="Glotzer D."/>
            <person name="Gorecki P."/>
            <person name="Heitman J."/>
            <person name="Hesse C."/>
            <person name="Hori C."/>
            <person name="Igarashi K."/>
            <person name="Jurgens J.A."/>
            <person name="Kallen N."/>
            <person name="Kersten P."/>
            <person name="Kohler A."/>
            <person name="Kuees U."/>
            <person name="Kumar T.K.A."/>
            <person name="Kuo A."/>
            <person name="LaButti K."/>
            <person name="Larrondo L.F."/>
            <person name="Lindquist E."/>
            <person name="Ling A."/>
            <person name="Lombard V."/>
            <person name="Lucas S."/>
            <person name="Lundell T."/>
            <person name="Martin R."/>
            <person name="McLaughlin D.J."/>
            <person name="Morgenstern I."/>
            <person name="Morin E."/>
            <person name="Murat C."/>
            <person name="Nagy L.G."/>
            <person name="Nolan M."/>
            <person name="Ohm R.A."/>
            <person name="Patyshakuliyeva A."/>
            <person name="Rokas A."/>
            <person name="Ruiz-Duenas F.J."/>
            <person name="Sabat G."/>
            <person name="Salamov A."/>
            <person name="Samejima M."/>
            <person name="Schmutz J."/>
            <person name="Slot J.C."/>
            <person name="St John F."/>
            <person name="Stenlid J."/>
            <person name="Sun H."/>
            <person name="Sun S."/>
            <person name="Syed K."/>
            <person name="Tsang A."/>
            <person name="Wiebenga A."/>
            <person name="Young D."/>
            <person name="Pisabarro A."/>
            <person name="Eastwood D.C."/>
            <person name="Martin F."/>
            <person name="Cullen D."/>
            <person name="Grigoriev I.V."/>
            <person name="Hibbett D.S."/>
        </authorList>
    </citation>
    <scope>NUCLEOTIDE SEQUENCE [LARGE SCALE GENOMIC DNA]</scope>
    <source>
        <strain evidence="3">TFB10046</strain>
    </source>
</reference>
<dbReference type="PANTHER" id="PTHR44329:SF214">
    <property type="entry name" value="PROTEIN KINASE DOMAIN-CONTAINING PROTEIN"/>
    <property type="match status" value="1"/>
</dbReference>
<dbReference type="PRINTS" id="PR00109">
    <property type="entry name" value="TYRKINASE"/>
</dbReference>
<evidence type="ECO:0000313" key="3">
    <source>
        <dbReference type="Proteomes" id="UP000006514"/>
    </source>
</evidence>
<dbReference type="InterPro" id="IPR001245">
    <property type="entry name" value="Ser-Thr/Tyr_kinase_cat_dom"/>
</dbReference>
<feature type="non-terminal residue" evidence="2">
    <location>
        <position position="221"/>
    </location>
</feature>
<dbReference type="eggNOG" id="KOG0198">
    <property type="taxonomic scope" value="Eukaryota"/>
</dbReference>
<dbReference type="SUPFAM" id="SSF56112">
    <property type="entry name" value="Protein kinase-like (PK-like)"/>
    <property type="match status" value="1"/>
</dbReference>
<dbReference type="Pfam" id="PF07714">
    <property type="entry name" value="PK_Tyr_Ser-Thr"/>
    <property type="match status" value="1"/>
</dbReference>
<organism evidence="2 3">
    <name type="scientific">Auricularia subglabra (strain TFB-10046 / SS5)</name>
    <name type="common">White-rot fungus</name>
    <name type="synonym">Auricularia delicata (strain TFB10046)</name>
    <dbReference type="NCBI Taxonomy" id="717982"/>
    <lineage>
        <taxon>Eukaryota</taxon>
        <taxon>Fungi</taxon>
        <taxon>Dikarya</taxon>
        <taxon>Basidiomycota</taxon>
        <taxon>Agaricomycotina</taxon>
        <taxon>Agaricomycetes</taxon>
        <taxon>Auriculariales</taxon>
        <taxon>Auriculariaceae</taxon>
        <taxon>Auricularia</taxon>
    </lineage>
</organism>
<evidence type="ECO:0000313" key="2">
    <source>
        <dbReference type="EMBL" id="EJD35957.1"/>
    </source>
</evidence>
<feature type="domain" description="Protein kinase" evidence="1">
    <location>
        <begin position="1"/>
        <end position="221"/>
    </location>
</feature>
<dbReference type="AlphaFoldDB" id="J0D8R2"/>
<protein>
    <submittedName>
        <fullName evidence="2">Kinase-like protein</fullName>
    </submittedName>
</protein>
<dbReference type="GO" id="GO:0004674">
    <property type="term" value="F:protein serine/threonine kinase activity"/>
    <property type="evidence" value="ECO:0007669"/>
    <property type="project" value="TreeGrafter"/>
</dbReference>
<dbReference type="KEGG" id="adl:AURDEDRAFT_74781"/>
<proteinExistence type="predicted"/>
<dbReference type="InterPro" id="IPR051681">
    <property type="entry name" value="Ser/Thr_Kinases-Pseudokinases"/>
</dbReference>
<dbReference type="SMART" id="SM00220">
    <property type="entry name" value="S_TKc"/>
    <property type="match status" value="1"/>
</dbReference>
<dbReference type="PROSITE" id="PS00108">
    <property type="entry name" value="PROTEIN_KINASE_ST"/>
    <property type="match status" value="1"/>
</dbReference>
<dbReference type="Proteomes" id="UP000006514">
    <property type="component" value="Unassembled WGS sequence"/>
</dbReference>
<dbReference type="InParanoid" id="J0D8R2"/>
<dbReference type="EMBL" id="JH687874">
    <property type="protein sequence ID" value="EJD35957.1"/>
    <property type="molecule type" value="Genomic_DNA"/>
</dbReference>
<dbReference type="OMA" id="SANCDIW"/>
<accession>J0D8R2</accession>
<keyword evidence="2" id="KW-0808">Transferase</keyword>
<dbReference type="InterPro" id="IPR000719">
    <property type="entry name" value="Prot_kinase_dom"/>
</dbReference>
<dbReference type="Gene3D" id="1.10.510.10">
    <property type="entry name" value="Transferase(Phosphotransferase) domain 1"/>
    <property type="match status" value="1"/>
</dbReference>
<name>J0D8R2_AURST</name>
<sequence>MVRQRLLREIDIWKQLHHPNVLPLLGVLSGFMDDLGMVSPWCAHGDINTYLNVYRTTPTFKELAYRLESHSPVLEVHSQNPPIIHADIKGGNILISDKGEAMLCDFGLARIRVDELGTVYEYDNSSTISGTARWMAPELWSKDESMHSFASDVYSFGCTTLEVLSGRPPFYETRNEMEAIIAAANGVRPTRPPDADDEVWQLMTECWATGREHRPSVPELI</sequence>
<dbReference type="PROSITE" id="PS50011">
    <property type="entry name" value="PROTEIN_KINASE_DOM"/>
    <property type="match status" value="1"/>
</dbReference>
<dbReference type="InterPro" id="IPR008271">
    <property type="entry name" value="Ser/Thr_kinase_AS"/>
</dbReference>